<comment type="caution">
    <text evidence="2">The sequence shown here is derived from an EMBL/GenBank/DDBJ whole genome shotgun (WGS) entry which is preliminary data.</text>
</comment>
<name>A0ABP9UV39_9BACT</name>
<gene>
    <name evidence="2" type="ORF">Hsar01_02458</name>
</gene>
<feature type="transmembrane region" description="Helical" evidence="1">
    <location>
        <begin position="126"/>
        <end position="144"/>
    </location>
</feature>
<evidence type="ECO:0008006" key="4">
    <source>
        <dbReference type="Google" id="ProtNLM"/>
    </source>
</evidence>
<evidence type="ECO:0000313" key="3">
    <source>
        <dbReference type="Proteomes" id="UP001476282"/>
    </source>
</evidence>
<dbReference type="RefSeq" id="WP_353567349.1">
    <property type="nucleotide sequence ID" value="NZ_BAABRI010000013.1"/>
</dbReference>
<keyword evidence="1" id="KW-1133">Transmembrane helix</keyword>
<dbReference type="Proteomes" id="UP001476282">
    <property type="component" value="Unassembled WGS sequence"/>
</dbReference>
<evidence type="ECO:0000313" key="2">
    <source>
        <dbReference type="EMBL" id="GAA5483229.1"/>
    </source>
</evidence>
<protein>
    <recommendedName>
        <fullName evidence="4">Protein BatD</fullName>
    </recommendedName>
</protein>
<proteinExistence type="predicted"/>
<accession>A0ABP9UV39</accession>
<reference evidence="2 3" key="1">
    <citation type="submission" date="2024-02" db="EMBL/GenBank/DDBJ databases">
        <title>Haloferula sargassicola NBRC 104335.</title>
        <authorList>
            <person name="Ichikawa N."/>
            <person name="Katano-Makiyama Y."/>
            <person name="Hidaka K."/>
        </authorList>
    </citation>
    <scope>NUCLEOTIDE SEQUENCE [LARGE SCALE GENOMIC DNA]</scope>
    <source>
        <strain evidence="2 3">NBRC 104335</strain>
    </source>
</reference>
<organism evidence="2 3">
    <name type="scientific">Haloferula sargassicola</name>
    <dbReference type="NCBI Taxonomy" id="490096"/>
    <lineage>
        <taxon>Bacteria</taxon>
        <taxon>Pseudomonadati</taxon>
        <taxon>Verrucomicrobiota</taxon>
        <taxon>Verrucomicrobiia</taxon>
        <taxon>Verrucomicrobiales</taxon>
        <taxon>Verrucomicrobiaceae</taxon>
        <taxon>Haloferula</taxon>
    </lineage>
</organism>
<keyword evidence="3" id="KW-1185">Reference proteome</keyword>
<keyword evidence="1" id="KW-0472">Membrane</keyword>
<evidence type="ECO:0000256" key="1">
    <source>
        <dbReference type="SAM" id="Phobius"/>
    </source>
</evidence>
<sequence length="249" mass="27394">MRLLFLILLLVAPLVAEEGPMARVGQPLRIEEIYIPGDQVAPAPRRDREPPLVVRVLDVRPAADGFRYDFEVQGLDPGSYDLADFLEGSDLPAIPLTITTDLPEGPPLPQDLAPAPLPKFGGYRTFLVIAGVFWLAGLLALILVRRKKPTTSENQAPPPSLAERLQPLVAAASTGDLDAEGRAKLERLVIGYWRERIPAIAGLPPSEALVQLRRHDEASPLLLALERWIHAPDRTRPDNLDDLLAPYRS</sequence>
<keyword evidence="1" id="KW-0812">Transmembrane</keyword>
<dbReference type="EMBL" id="BAABRI010000013">
    <property type="protein sequence ID" value="GAA5483229.1"/>
    <property type="molecule type" value="Genomic_DNA"/>
</dbReference>